<organism evidence="2 3">
    <name type="scientific">Zafaria cholistanensis</name>
    <dbReference type="NCBI Taxonomy" id="1682741"/>
    <lineage>
        <taxon>Bacteria</taxon>
        <taxon>Bacillati</taxon>
        <taxon>Actinomycetota</taxon>
        <taxon>Actinomycetes</taxon>
        <taxon>Micrococcales</taxon>
        <taxon>Micrococcaceae</taxon>
        <taxon>Zafaria</taxon>
    </lineage>
</organism>
<evidence type="ECO:0000256" key="1">
    <source>
        <dbReference type="SAM" id="MobiDB-lite"/>
    </source>
</evidence>
<accession>A0A5A7NSS6</accession>
<keyword evidence="3" id="KW-1185">Reference proteome</keyword>
<gene>
    <name evidence="2" type="ORF">NCCP1664_24100</name>
</gene>
<evidence type="ECO:0000313" key="2">
    <source>
        <dbReference type="EMBL" id="GER23915.1"/>
    </source>
</evidence>
<dbReference type="EMBL" id="BKDJ01000013">
    <property type="protein sequence ID" value="GER23915.1"/>
    <property type="molecule type" value="Genomic_DNA"/>
</dbReference>
<feature type="region of interest" description="Disordered" evidence="1">
    <location>
        <begin position="78"/>
        <end position="99"/>
    </location>
</feature>
<reference evidence="2 3" key="1">
    <citation type="submission" date="2019-09" db="EMBL/GenBank/DDBJ databases">
        <title>Arthrobacter zafarii sp. nov., a moderately thermotolerant and halotolerant actinobacterium isolated from Cholistan desert soil of Pakistan.</title>
        <authorList>
            <person name="Amin A."/>
            <person name="Ahmed I."/>
            <person name="Khalid N."/>
            <person name="Schumann P."/>
            <person name="Busse H.J."/>
            <person name="Khan I.U."/>
            <person name="Li S."/>
            <person name="Li W.J."/>
        </authorList>
    </citation>
    <scope>NUCLEOTIDE SEQUENCE [LARGE SCALE GENOMIC DNA]</scope>
    <source>
        <strain evidence="2 3">NCCP-1664</strain>
    </source>
</reference>
<dbReference type="RefSeq" id="WP_149957511.1">
    <property type="nucleotide sequence ID" value="NZ_BKDJ01000013.1"/>
</dbReference>
<protein>
    <submittedName>
        <fullName evidence="2">Uncharacterized protein</fullName>
    </submittedName>
</protein>
<dbReference type="Proteomes" id="UP000325307">
    <property type="component" value="Unassembled WGS sequence"/>
</dbReference>
<comment type="caution">
    <text evidence="2">The sequence shown here is derived from an EMBL/GenBank/DDBJ whole genome shotgun (WGS) entry which is preliminary data.</text>
</comment>
<evidence type="ECO:0000313" key="3">
    <source>
        <dbReference type="Proteomes" id="UP000325307"/>
    </source>
</evidence>
<sequence>MDALSREEQLSCEYRGFPLLWKLEGRLAELWWLNGTRRTVRIDQTHREHKVLWIVDLDLGLRELVFVDELAAVAESPLNPAPDGHGTIGATDAAEDPAS</sequence>
<name>A0A5A7NSS6_9MICC</name>
<dbReference type="AlphaFoldDB" id="A0A5A7NSS6"/>
<proteinExistence type="predicted"/>